<dbReference type="AlphaFoldDB" id="A0AAV2G539"/>
<name>A0AAV2G539_9ROSI</name>
<dbReference type="EMBL" id="OZ034821">
    <property type="protein sequence ID" value="CAL1405297.1"/>
    <property type="molecule type" value="Genomic_DNA"/>
</dbReference>
<gene>
    <name evidence="1" type="ORF">LTRI10_LOCUS45091</name>
</gene>
<evidence type="ECO:0000313" key="1">
    <source>
        <dbReference type="EMBL" id="CAL1405297.1"/>
    </source>
</evidence>
<proteinExistence type="predicted"/>
<protein>
    <submittedName>
        <fullName evidence="1">Uncharacterized protein</fullName>
    </submittedName>
</protein>
<reference evidence="1 2" key="1">
    <citation type="submission" date="2024-04" db="EMBL/GenBank/DDBJ databases">
        <authorList>
            <person name="Fracassetti M."/>
        </authorList>
    </citation>
    <scope>NUCLEOTIDE SEQUENCE [LARGE SCALE GENOMIC DNA]</scope>
</reference>
<organism evidence="1 2">
    <name type="scientific">Linum trigynum</name>
    <dbReference type="NCBI Taxonomy" id="586398"/>
    <lineage>
        <taxon>Eukaryota</taxon>
        <taxon>Viridiplantae</taxon>
        <taxon>Streptophyta</taxon>
        <taxon>Embryophyta</taxon>
        <taxon>Tracheophyta</taxon>
        <taxon>Spermatophyta</taxon>
        <taxon>Magnoliopsida</taxon>
        <taxon>eudicotyledons</taxon>
        <taxon>Gunneridae</taxon>
        <taxon>Pentapetalae</taxon>
        <taxon>rosids</taxon>
        <taxon>fabids</taxon>
        <taxon>Malpighiales</taxon>
        <taxon>Linaceae</taxon>
        <taxon>Linum</taxon>
    </lineage>
</organism>
<keyword evidence="2" id="KW-1185">Reference proteome</keyword>
<dbReference type="Proteomes" id="UP001497516">
    <property type="component" value="Chromosome 8"/>
</dbReference>
<accession>A0AAV2G539</accession>
<evidence type="ECO:0000313" key="2">
    <source>
        <dbReference type="Proteomes" id="UP001497516"/>
    </source>
</evidence>
<sequence length="72" mass="8372">MENLLCSKEYRHVVQQGFKDRKCEELLEDETKALDDLKMKDLKAKNYLFSSIDMVILKTISKKGTAIDYGIQ</sequence>